<keyword evidence="2" id="KW-1003">Cell membrane</keyword>
<protein>
    <submittedName>
        <fullName evidence="9">Unannotated protein</fullName>
    </submittedName>
</protein>
<dbReference type="InterPro" id="IPR010432">
    <property type="entry name" value="RDD"/>
</dbReference>
<evidence type="ECO:0000256" key="7">
    <source>
        <dbReference type="SAM" id="Phobius"/>
    </source>
</evidence>
<keyword evidence="3 7" id="KW-0812">Transmembrane</keyword>
<evidence type="ECO:0000256" key="5">
    <source>
        <dbReference type="ARBA" id="ARBA00023136"/>
    </source>
</evidence>
<feature type="compositionally biased region" description="Basic and acidic residues" evidence="6">
    <location>
        <begin position="10"/>
        <end position="19"/>
    </location>
</feature>
<name>A0A6J7RWS3_9ZZZZ</name>
<evidence type="ECO:0000256" key="6">
    <source>
        <dbReference type="SAM" id="MobiDB-lite"/>
    </source>
</evidence>
<dbReference type="Pfam" id="PF06271">
    <property type="entry name" value="RDD"/>
    <property type="match status" value="1"/>
</dbReference>
<feature type="transmembrane region" description="Helical" evidence="7">
    <location>
        <begin position="67"/>
        <end position="86"/>
    </location>
</feature>
<dbReference type="EMBL" id="CAFBPW010000082">
    <property type="protein sequence ID" value="CAB5033303.1"/>
    <property type="molecule type" value="Genomic_DNA"/>
</dbReference>
<proteinExistence type="predicted"/>
<dbReference type="GO" id="GO:0005886">
    <property type="term" value="C:plasma membrane"/>
    <property type="evidence" value="ECO:0007669"/>
    <property type="project" value="UniProtKB-SubCell"/>
</dbReference>
<dbReference type="InterPro" id="IPR051791">
    <property type="entry name" value="Pra-immunoreactive"/>
</dbReference>
<dbReference type="PANTHER" id="PTHR36115:SF4">
    <property type="entry name" value="MEMBRANE PROTEIN"/>
    <property type="match status" value="1"/>
</dbReference>
<feature type="domain" description="RDD" evidence="8">
    <location>
        <begin position="26"/>
        <end position="141"/>
    </location>
</feature>
<evidence type="ECO:0000256" key="1">
    <source>
        <dbReference type="ARBA" id="ARBA00004651"/>
    </source>
</evidence>
<evidence type="ECO:0000256" key="3">
    <source>
        <dbReference type="ARBA" id="ARBA00022692"/>
    </source>
</evidence>
<accession>A0A6J7RWS3</accession>
<feature type="transmembrane region" description="Helical" evidence="7">
    <location>
        <begin position="119"/>
        <end position="147"/>
    </location>
</feature>
<evidence type="ECO:0000256" key="4">
    <source>
        <dbReference type="ARBA" id="ARBA00022989"/>
    </source>
</evidence>
<reference evidence="9" key="1">
    <citation type="submission" date="2020-05" db="EMBL/GenBank/DDBJ databases">
        <authorList>
            <person name="Chiriac C."/>
            <person name="Salcher M."/>
            <person name="Ghai R."/>
            <person name="Kavagutti S V."/>
        </authorList>
    </citation>
    <scope>NUCLEOTIDE SEQUENCE</scope>
</reference>
<sequence length="178" mass="19670">MTDLPYPAETPRKREDLPDKGAGSPAPWGLRAAARLLDLLVIFEIWNLLIFVLGIQRGANSQMPVDLWARLLFPVMFIVYETVTVARFGQTLGKFICRIKVVQWSDGHLPTPLESAIRALVPGVFLLVAFIGGPFFYAAAIAVVIYLTSVADTLYRGIHEKTSNTIELFAPGGLSRKK</sequence>
<comment type="subcellular location">
    <subcellularLocation>
        <location evidence="1">Cell membrane</location>
        <topology evidence="1">Multi-pass membrane protein</topology>
    </subcellularLocation>
</comment>
<feature type="transmembrane region" description="Helical" evidence="7">
    <location>
        <begin position="32"/>
        <end position="55"/>
    </location>
</feature>
<feature type="region of interest" description="Disordered" evidence="6">
    <location>
        <begin position="1"/>
        <end position="23"/>
    </location>
</feature>
<keyword evidence="5 7" id="KW-0472">Membrane</keyword>
<keyword evidence="4 7" id="KW-1133">Transmembrane helix</keyword>
<organism evidence="9">
    <name type="scientific">freshwater metagenome</name>
    <dbReference type="NCBI Taxonomy" id="449393"/>
    <lineage>
        <taxon>unclassified sequences</taxon>
        <taxon>metagenomes</taxon>
        <taxon>ecological metagenomes</taxon>
    </lineage>
</organism>
<dbReference type="AlphaFoldDB" id="A0A6J7RWS3"/>
<gene>
    <name evidence="9" type="ORF">UFOPK4173_00863</name>
</gene>
<evidence type="ECO:0000256" key="2">
    <source>
        <dbReference type="ARBA" id="ARBA00022475"/>
    </source>
</evidence>
<evidence type="ECO:0000313" key="9">
    <source>
        <dbReference type="EMBL" id="CAB5033303.1"/>
    </source>
</evidence>
<dbReference type="PANTHER" id="PTHR36115">
    <property type="entry name" value="PROLINE-RICH ANTIGEN HOMOLOG-RELATED"/>
    <property type="match status" value="1"/>
</dbReference>
<evidence type="ECO:0000259" key="8">
    <source>
        <dbReference type="Pfam" id="PF06271"/>
    </source>
</evidence>